<dbReference type="InterPro" id="IPR023780">
    <property type="entry name" value="Chromo_domain"/>
</dbReference>
<evidence type="ECO:0000256" key="4">
    <source>
        <dbReference type="ARBA" id="ARBA00023242"/>
    </source>
</evidence>
<dbReference type="InterPro" id="IPR051219">
    <property type="entry name" value="Heterochromatin_chromo-domain"/>
</dbReference>
<keyword evidence="3" id="KW-0158">Chromosome</keyword>
<accession>B4GU39</accession>
<feature type="region of interest" description="Disordered" evidence="5">
    <location>
        <begin position="1"/>
        <end position="30"/>
    </location>
</feature>
<dbReference type="Gene3D" id="2.40.50.40">
    <property type="match status" value="1"/>
</dbReference>
<feature type="domain" description="Chromo" evidence="6">
    <location>
        <begin position="47"/>
        <end position="89"/>
    </location>
</feature>
<evidence type="ECO:0000313" key="7">
    <source>
        <dbReference type="EMBL" id="EDW26122.1"/>
    </source>
</evidence>
<dbReference type="GO" id="GO:0005634">
    <property type="term" value="C:nucleus"/>
    <property type="evidence" value="ECO:0007669"/>
    <property type="project" value="UniProtKB-SubCell"/>
</dbReference>
<dbReference type="STRING" id="7234.B4GU39"/>
<dbReference type="SUPFAM" id="SSF54160">
    <property type="entry name" value="Chromo domain-like"/>
    <property type="match status" value="1"/>
</dbReference>
<dbReference type="PANTHER" id="PTHR22812">
    <property type="entry name" value="CHROMOBOX PROTEIN"/>
    <property type="match status" value="1"/>
</dbReference>
<keyword evidence="8" id="KW-1185">Reference proteome</keyword>
<name>B4GU39_DROPE</name>
<sequence>MPKARRVLVSGTQEPQRARRSTPMSQTTEEPVVVAPGTVNKQELAVFEVEMIIDQRRRGGRTEFLLKWKHYSEEFNSWEPRSHLMCPKLEEEEDEDVGVPVPVPVPLPVPVRVNVPLGVENELGNRANRLQPEDWDYMFSFVYVALIVHNVLCTEKFYEIIFSWLGPAEYQYLRF</sequence>
<dbReference type="CDD" id="cd00024">
    <property type="entry name" value="CD_CSD"/>
    <property type="match status" value="1"/>
</dbReference>
<dbReference type="AlphaFoldDB" id="B4GU39"/>
<dbReference type="HOGENOM" id="CLU_1534151_0_0_1"/>
<evidence type="ECO:0000256" key="2">
    <source>
        <dbReference type="ARBA" id="ARBA00004286"/>
    </source>
</evidence>
<dbReference type="GO" id="GO:0005694">
    <property type="term" value="C:chromosome"/>
    <property type="evidence" value="ECO:0007669"/>
    <property type="project" value="UniProtKB-SubCell"/>
</dbReference>
<gene>
    <name evidence="7" type="primary">Dper\GL25309</name>
    <name evidence="7" type="ORF">Dper_GL25309</name>
</gene>
<evidence type="ECO:0000256" key="3">
    <source>
        <dbReference type="ARBA" id="ARBA00022454"/>
    </source>
</evidence>
<reference evidence="7 8" key="1">
    <citation type="journal article" date="2007" name="Nature">
        <title>Evolution of genes and genomes on the Drosophila phylogeny.</title>
        <authorList>
            <consortium name="Drosophila 12 Genomes Consortium"/>
            <person name="Clark A.G."/>
            <person name="Eisen M.B."/>
            <person name="Smith D.R."/>
            <person name="Bergman C.M."/>
            <person name="Oliver B."/>
            <person name="Markow T.A."/>
            <person name="Kaufman T.C."/>
            <person name="Kellis M."/>
            <person name="Gelbart W."/>
            <person name="Iyer V.N."/>
            <person name="Pollard D.A."/>
            <person name="Sackton T.B."/>
            <person name="Larracuente A.M."/>
            <person name="Singh N.D."/>
            <person name="Abad J.P."/>
            <person name="Abt D.N."/>
            <person name="Adryan B."/>
            <person name="Aguade M."/>
            <person name="Akashi H."/>
            <person name="Anderson W.W."/>
            <person name="Aquadro C.F."/>
            <person name="Ardell D.H."/>
            <person name="Arguello R."/>
            <person name="Artieri C.G."/>
            <person name="Barbash D.A."/>
            <person name="Barker D."/>
            <person name="Barsanti P."/>
            <person name="Batterham P."/>
            <person name="Batzoglou S."/>
            <person name="Begun D."/>
            <person name="Bhutkar A."/>
            <person name="Blanco E."/>
            <person name="Bosak S.A."/>
            <person name="Bradley R.K."/>
            <person name="Brand A.D."/>
            <person name="Brent M.R."/>
            <person name="Brooks A.N."/>
            <person name="Brown R.H."/>
            <person name="Butlin R.K."/>
            <person name="Caggese C."/>
            <person name="Calvi B.R."/>
            <person name="Bernardo de Carvalho A."/>
            <person name="Caspi A."/>
            <person name="Castrezana S."/>
            <person name="Celniker S.E."/>
            <person name="Chang J.L."/>
            <person name="Chapple C."/>
            <person name="Chatterji S."/>
            <person name="Chinwalla A."/>
            <person name="Civetta A."/>
            <person name="Clifton S.W."/>
            <person name="Comeron J.M."/>
            <person name="Costello J.C."/>
            <person name="Coyne J.A."/>
            <person name="Daub J."/>
            <person name="David R.G."/>
            <person name="Delcher A.L."/>
            <person name="Delehaunty K."/>
            <person name="Do C.B."/>
            <person name="Ebling H."/>
            <person name="Edwards K."/>
            <person name="Eickbush T."/>
            <person name="Evans J.D."/>
            <person name="Filipski A."/>
            <person name="Findeiss S."/>
            <person name="Freyhult E."/>
            <person name="Fulton L."/>
            <person name="Fulton R."/>
            <person name="Garcia A.C."/>
            <person name="Gardiner A."/>
            <person name="Garfield D.A."/>
            <person name="Garvin B.E."/>
            <person name="Gibson G."/>
            <person name="Gilbert D."/>
            <person name="Gnerre S."/>
            <person name="Godfrey J."/>
            <person name="Good R."/>
            <person name="Gotea V."/>
            <person name="Gravely B."/>
            <person name="Greenberg A.J."/>
            <person name="Griffiths-Jones S."/>
            <person name="Gross S."/>
            <person name="Guigo R."/>
            <person name="Gustafson E.A."/>
            <person name="Haerty W."/>
            <person name="Hahn M.W."/>
            <person name="Halligan D.L."/>
            <person name="Halpern A.L."/>
            <person name="Halter G.M."/>
            <person name="Han M.V."/>
            <person name="Heger A."/>
            <person name="Hillier L."/>
            <person name="Hinrichs A.S."/>
            <person name="Holmes I."/>
            <person name="Hoskins R.A."/>
            <person name="Hubisz M.J."/>
            <person name="Hultmark D."/>
            <person name="Huntley M.A."/>
            <person name="Jaffe D.B."/>
            <person name="Jagadeeshan S."/>
            <person name="Jeck W.R."/>
            <person name="Johnson J."/>
            <person name="Jones C.D."/>
            <person name="Jordan W.C."/>
            <person name="Karpen G.H."/>
            <person name="Kataoka E."/>
            <person name="Keightley P.D."/>
            <person name="Kheradpour P."/>
            <person name="Kirkness E.F."/>
            <person name="Koerich L.B."/>
            <person name="Kristiansen K."/>
            <person name="Kudrna D."/>
            <person name="Kulathinal R.J."/>
            <person name="Kumar S."/>
            <person name="Kwok R."/>
            <person name="Lander E."/>
            <person name="Langley C.H."/>
            <person name="Lapoint R."/>
            <person name="Lazzaro B.P."/>
            <person name="Lee S.J."/>
            <person name="Levesque L."/>
            <person name="Li R."/>
            <person name="Lin C.F."/>
            <person name="Lin M.F."/>
            <person name="Lindblad-Toh K."/>
            <person name="Llopart A."/>
            <person name="Long M."/>
            <person name="Low L."/>
            <person name="Lozovsky E."/>
            <person name="Lu J."/>
            <person name="Luo M."/>
            <person name="Machado C.A."/>
            <person name="Makalowski W."/>
            <person name="Marzo M."/>
            <person name="Matsuda M."/>
            <person name="Matzkin L."/>
            <person name="McAllister B."/>
            <person name="McBride C.S."/>
            <person name="McKernan B."/>
            <person name="McKernan K."/>
            <person name="Mendez-Lago M."/>
            <person name="Minx P."/>
            <person name="Mollenhauer M.U."/>
            <person name="Montooth K."/>
            <person name="Mount S.M."/>
            <person name="Mu X."/>
            <person name="Myers E."/>
            <person name="Negre B."/>
            <person name="Newfeld S."/>
            <person name="Nielsen R."/>
            <person name="Noor M.A."/>
            <person name="O'Grady P."/>
            <person name="Pachter L."/>
            <person name="Papaceit M."/>
            <person name="Parisi M.J."/>
            <person name="Parisi M."/>
            <person name="Parts L."/>
            <person name="Pedersen J.S."/>
            <person name="Pesole G."/>
            <person name="Phillippy A.M."/>
            <person name="Ponting C.P."/>
            <person name="Pop M."/>
            <person name="Porcelli D."/>
            <person name="Powell J.R."/>
            <person name="Prohaska S."/>
            <person name="Pruitt K."/>
            <person name="Puig M."/>
            <person name="Quesneville H."/>
            <person name="Ram K.R."/>
            <person name="Rand D."/>
            <person name="Rasmussen M.D."/>
            <person name="Reed L.K."/>
            <person name="Reenan R."/>
            <person name="Reily A."/>
            <person name="Remington K.A."/>
            <person name="Rieger T.T."/>
            <person name="Ritchie M.G."/>
            <person name="Robin C."/>
            <person name="Rogers Y.H."/>
            <person name="Rohde C."/>
            <person name="Rozas J."/>
            <person name="Rubenfield M.J."/>
            <person name="Ruiz A."/>
            <person name="Russo S."/>
            <person name="Salzberg S.L."/>
            <person name="Sanchez-Gracia A."/>
            <person name="Saranga D.J."/>
            <person name="Sato H."/>
            <person name="Schaeffer S.W."/>
            <person name="Schatz M.C."/>
            <person name="Schlenke T."/>
            <person name="Schwartz R."/>
            <person name="Segarra C."/>
            <person name="Singh R.S."/>
            <person name="Sirot L."/>
            <person name="Sirota M."/>
            <person name="Sisneros N.B."/>
            <person name="Smith C.D."/>
            <person name="Smith T.F."/>
            <person name="Spieth J."/>
            <person name="Stage D.E."/>
            <person name="Stark A."/>
            <person name="Stephan W."/>
            <person name="Strausberg R.L."/>
            <person name="Strempel S."/>
            <person name="Sturgill D."/>
            <person name="Sutton G."/>
            <person name="Sutton G.G."/>
            <person name="Tao W."/>
            <person name="Teichmann S."/>
            <person name="Tobari Y.N."/>
            <person name="Tomimura Y."/>
            <person name="Tsolas J.M."/>
            <person name="Valente V.L."/>
            <person name="Venter E."/>
            <person name="Venter J.C."/>
            <person name="Vicario S."/>
            <person name="Vieira F.G."/>
            <person name="Vilella A.J."/>
            <person name="Villasante A."/>
            <person name="Walenz B."/>
            <person name="Wang J."/>
            <person name="Wasserman M."/>
            <person name="Watts T."/>
            <person name="Wilson D."/>
            <person name="Wilson R.K."/>
            <person name="Wing R.A."/>
            <person name="Wolfner M.F."/>
            <person name="Wong A."/>
            <person name="Wong G.K."/>
            <person name="Wu C.I."/>
            <person name="Wu G."/>
            <person name="Yamamoto D."/>
            <person name="Yang H.P."/>
            <person name="Yang S.P."/>
            <person name="Yorke J.A."/>
            <person name="Yoshida K."/>
            <person name="Zdobnov E."/>
            <person name="Zhang P."/>
            <person name="Zhang Y."/>
            <person name="Zimin A.V."/>
            <person name="Baldwin J."/>
            <person name="Abdouelleil A."/>
            <person name="Abdulkadir J."/>
            <person name="Abebe A."/>
            <person name="Abera B."/>
            <person name="Abreu J."/>
            <person name="Acer S.C."/>
            <person name="Aftuck L."/>
            <person name="Alexander A."/>
            <person name="An P."/>
            <person name="Anderson E."/>
            <person name="Anderson S."/>
            <person name="Arachi H."/>
            <person name="Azer M."/>
            <person name="Bachantsang P."/>
            <person name="Barry A."/>
            <person name="Bayul T."/>
            <person name="Berlin A."/>
            <person name="Bessette D."/>
            <person name="Bloom T."/>
            <person name="Blye J."/>
            <person name="Boguslavskiy L."/>
            <person name="Bonnet C."/>
            <person name="Boukhgalter B."/>
            <person name="Bourzgui I."/>
            <person name="Brown A."/>
            <person name="Cahill P."/>
            <person name="Channer S."/>
            <person name="Cheshatsang Y."/>
            <person name="Chuda L."/>
            <person name="Citroen M."/>
            <person name="Collymore A."/>
            <person name="Cooke P."/>
            <person name="Costello M."/>
            <person name="D'Aco K."/>
            <person name="Daza R."/>
            <person name="De Haan G."/>
            <person name="DeGray S."/>
            <person name="DeMaso C."/>
            <person name="Dhargay N."/>
            <person name="Dooley K."/>
            <person name="Dooley E."/>
            <person name="Doricent M."/>
            <person name="Dorje P."/>
            <person name="Dorjee K."/>
            <person name="Dupes A."/>
            <person name="Elong R."/>
            <person name="Falk J."/>
            <person name="Farina A."/>
            <person name="Faro S."/>
            <person name="Ferguson D."/>
            <person name="Fisher S."/>
            <person name="Foley C.D."/>
            <person name="Franke A."/>
            <person name="Friedrich D."/>
            <person name="Gadbois L."/>
            <person name="Gearin G."/>
            <person name="Gearin C.R."/>
            <person name="Giannoukos G."/>
            <person name="Goode T."/>
            <person name="Graham J."/>
            <person name="Grandbois E."/>
            <person name="Grewal S."/>
            <person name="Gyaltsen K."/>
            <person name="Hafez N."/>
            <person name="Hagos B."/>
            <person name="Hall J."/>
            <person name="Henson C."/>
            <person name="Hollinger A."/>
            <person name="Honan T."/>
            <person name="Huard M.D."/>
            <person name="Hughes L."/>
            <person name="Hurhula B."/>
            <person name="Husby M.E."/>
            <person name="Kamat A."/>
            <person name="Kanga B."/>
            <person name="Kashin S."/>
            <person name="Khazanovich D."/>
            <person name="Kisner P."/>
            <person name="Lance K."/>
            <person name="Lara M."/>
            <person name="Lee W."/>
            <person name="Lennon N."/>
            <person name="Letendre F."/>
            <person name="LeVine R."/>
            <person name="Lipovsky A."/>
            <person name="Liu X."/>
            <person name="Liu J."/>
            <person name="Liu S."/>
            <person name="Lokyitsang T."/>
            <person name="Lokyitsang Y."/>
            <person name="Lubonja R."/>
            <person name="Lui A."/>
            <person name="MacDonald P."/>
            <person name="Magnisalis V."/>
            <person name="Maru K."/>
            <person name="Matthews C."/>
            <person name="McCusker W."/>
            <person name="McDonough S."/>
            <person name="Mehta T."/>
            <person name="Meldrim J."/>
            <person name="Meneus L."/>
            <person name="Mihai O."/>
            <person name="Mihalev A."/>
            <person name="Mihova T."/>
            <person name="Mittelman R."/>
            <person name="Mlenga V."/>
            <person name="Montmayeur A."/>
            <person name="Mulrain L."/>
            <person name="Navidi A."/>
            <person name="Naylor J."/>
            <person name="Negash T."/>
            <person name="Nguyen T."/>
            <person name="Nguyen N."/>
            <person name="Nicol R."/>
            <person name="Norbu C."/>
            <person name="Norbu N."/>
            <person name="Novod N."/>
            <person name="O'Neill B."/>
            <person name="Osman S."/>
            <person name="Markiewicz E."/>
            <person name="Oyono O.L."/>
            <person name="Patti C."/>
            <person name="Phunkhang P."/>
            <person name="Pierre F."/>
            <person name="Priest M."/>
            <person name="Raghuraman S."/>
            <person name="Rege F."/>
            <person name="Reyes R."/>
            <person name="Rise C."/>
            <person name="Rogov P."/>
            <person name="Ross K."/>
            <person name="Ryan E."/>
            <person name="Settipalli S."/>
            <person name="Shea T."/>
            <person name="Sherpa N."/>
            <person name="Shi L."/>
            <person name="Shih D."/>
            <person name="Sparrow T."/>
            <person name="Spaulding J."/>
            <person name="Stalker J."/>
            <person name="Stange-Thomann N."/>
            <person name="Stavropoulos S."/>
            <person name="Stone C."/>
            <person name="Strader C."/>
            <person name="Tesfaye S."/>
            <person name="Thomson T."/>
            <person name="Thoulutsang Y."/>
            <person name="Thoulutsang D."/>
            <person name="Topham K."/>
            <person name="Topping I."/>
            <person name="Tsamla T."/>
            <person name="Vassiliev H."/>
            <person name="Vo A."/>
            <person name="Wangchuk T."/>
            <person name="Wangdi T."/>
            <person name="Weiand M."/>
            <person name="Wilkinson J."/>
            <person name="Wilson A."/>
            <person name="Yadav S."/>
            <person name="Young G."/>
            <person name="Yu Q."/>
            <person name="Zembek L."/>
            <person name="Zhong D."/>
            <person name="Zimmer A."/>
            <person name="Zwirko Z."/>
            <person name="Jaffe D.B."/>
            <person name="Alvarez P."/>
            <person name="Brockman W."/>
            <person name="Butler J."/>
            <person name="Chin C."/>
            <person name="Gnerre S."/>
            <person name="Grabherr M."/>
            <person name="Kleber M."/>
            <person name="Mauceli E."/>
            <person name="MacCallum I."/>
        </authorList>
    </citation>
    <scope>NUCLEOTIDE SEQUENCE [LARGE SCALE GENOMIC DNA]</scope>
    <source>
        <strain evidence="8">MSH-3 / Tucson 14011-0111.49</strain>
    </source>
</reference>
<dbReference type="SMART" id="SM00298">
    <property type="entry name" value="CHROMO"/>
    <property type="match status" value="1"/>
</dbReference>
<dbReference type="EMBL" id="CH479191">
    <property type="protein sequence ID" value="EDW26122.1"/>
    <property type="molecule type" value="Genomic_DNA"/>
</dbReference>
<dbReference type="Proteomes" id="UP000008744">
    <property type="component" value="Unassembled WGS sequence"/>
</dbReference>
<comment type="subcellular location">
    <subcellularLocation>
        <location evidence="2">Chromosome</location>
    </subcellularLocation>
    <subcellularLocation>
        <location evidence="1">Nucleus</location>
    </subcellularLocation>
</comment>
<evidence type="ECO:0000256" key="1">
    <source>
        <dbReference type="ARBA" id="ARBA00004123"/>
    </source>
</evidence>
<proteinExistence type="predicted"/>
<dbReference type="InterPro" id="IPR016197">
    <property type="entry name" value="Chromo-like_dom_sf"/>
</dbReference>
<evidence type="ECO:0000313" key="8">
    <source>
        <dbReference type="Proteomes" id="UP000008744"/>
    </source>
</evidence>
<dbReference type="PROSITE" id="PS50013">
    <property type="entry name" value="CHROMO_2"/>
    <property type="match status" value="1"/>
</dbReference>
<keyword evidence="4" id="KW-0539">Nucleus</keyword>
<evidence type="ECO:0000256" key="5">
    <source>
        <dbReference type="SAM" id="MobiDB-lite"/>
    </source>
</evidence>
<evidence type="ECO:0000259" key="6">
    <source>
        <dbReference type="PROSITE" id="PS50013"/>
    </source>
</evidence>
<protein>
    <submittedName>
        <fullName evidence="7">GL25309</fullName>
    </submittedName>
</protein>
<dbReference type="InterPro" id="IPR000953">
    <property type="entry name" value="Chromo/chromo_shadow_dom"/>
</dbReference>
<organism evidence="8">
    <name type="scientific">Drosophila persimilis</name>
    <name type="common">Fruit fly</name>
    <dbReference type="NCBI Taxonomy" id="7234"/>
    <lineage>
        <taxon>Eukaryota</taxon>
        <taxon>Metazoa</taxon>
        <taxon>Ecdysozoa</taxon>
        <taxon>Arthropoda</taxon>
        <taxon>Hexapoda</taxon>
        <taxon>Insecta</taxon>
        <taxon>Pterygota</taxon>
        <taxon>Neoptera</taxon>
        <taxon>Endopterygota</taxon>
        <taxon>Diptera</taxon>
        <taxon>Brachycera</taxon>
        <taxon>Muscomorpha</taxon>
        <taxon>Ephydroidea</taxon>
        <taxon>Drosophilidae</taxon>
        <taxon>Drosophila</taxon>
        <taxon>Sophophora</taxon>
    </lineage>
</organism>
<dbReference type="Pfam" id="PF00385">
    <property type="entry name" value="Chromo"/>
    <property type="match status" value="1"/>
</dbReference>